<dbReference type="PANTHER" id="PTHR13887:SF41">
    <property type="entry name" value="THIOREDOXIN SUPERFAMILY PROTEIN"/>
    <property type="match status" value="1"/>
</dbReference>
<evidence type="ECO:0000313" key="2">
    <source>
        <dbReference type="EMBL" id="MFC5493390.1"/>
    </source>
</evidence>
<dbReference type="Pfam" id="PF01323">
    <property type="entry name" value="DSBA"/>
    <property type="match status" value="1"/>
</dbReference>
<name>A0ABW0MZP1_9ACTN</name>
<reference evidence="3" key="1">
    <citation type="journal article" date="2019" name="Int. J. Syst. Evol. Microbiol.">
        <title>The Global Catalogue of Microorganisms (GCM) 10K type strain sequencing project: providing services to taxonomists for standard genome sequencing and annotation.</title>
        <authorList>
            <consortium name="The Broad Institute Genomics Platform"/>
            <consortium name="The Broad Institute Genome Sequencing Center for Infectious Disease"/>
            <person name="Wu L."/>
            <person name="Ma J."/>
        </authorList>
    </citation>
    <scope>NUCLEOTIDE SEQUENCE [LARGE SCALE GENOMIC DNA]</scope>
    <source>
        <strain evidence="3">KACC 13778</strain>
    </source>
</reference>
<dbReference type="InterPro" id="IPR001853">
    <property type="entry name" value="DSBA-like_thioredoxin_dom"/>
</dbReference>
<dbReference type="InterPro" id="IPR036249">
    <property type="entry name" value="Thioredoxin-like_sf"/>
</dbReference>
<dbReference type="Proteomes" id="UP001595956">
    <property type="component" value="Unassembled WGS sequence"/>
</dbReference>
<dbReference type="RefSeq" id="WP_345172465.1">
    <property type="nucleotide sequence ID" value="NZ_BAABFQ010000003.1"/>
</dbReference>
<accession>A0ABW0MZP1</accession>
<organism evidence="2 3">
    <name type="scientific">Nocardioides caricicola</name>
    <dbReference type="NCBI Taxonomy" id="634770"/>
    <lineage>
        <taxon>Bacteria</taxon>
        <taxon>Bacillati</taxon>
        <taxon>Actinomycetota</taxon>
        <taxon>Actinomycetes</taxon>
        <taxon>Propionibacteriales</taxon>
        <taxon>Nocardioidaceae</taxon>
        <taxon>Nocardioides</taxon>
    </lineage>
</organism>
<dbReference type="CDD" id="cd03024">
    <property type="entry name" value="DsbA_FrnE"/>
    <property type="match status" value="1"/>
</dbReference>
<dbReference type="Gene3D" id="3.40.30.10">
    <property type="entry name" value="Glutaredoxin"/>
    <property type="match status" value="1"/>
</dbReference>
<gene>
    <name evidence="2" type="ORF">ACFPKY_09770</name>
</gene>
<protein>
    <submittedName>
        <fullName evidence="2">DsbA family oxidoreductase</fullName>
    </submittedName>
</protein>
<feature type="domain" description="DSBA-like thioredoxin" evidence="1">
    <location>
        <begin position="9"/>
        <end position="213"/>
    </location>
</feature>
<comment type="caution">
    <text evidence="2">The sequence shown here is derived from an EMBL/GenBank/DDBJ whole genome shotgun (WGS) entry which is preliminary data.</text>
</comment>
<dbReference type="EMBL" id="JBHSMD010000002">
    <property type="protein sequence ID" value="MFC5493390.1"/>
    <property type="molecule type" value="Genomic_DNA"/>
</dbReference>
<dbReference type="PANTHER" id="PTHR13887">
    <property type="entry name" value="GLUTATHIONE S-TRANSFERASE KAPPA"/>
    <property type="match status" value="1"/>
</dbReference>
<evidence type="ECO:0000313" key="3">
    <source>
        <dbReference type="Proteomes" id="UP001595956"/>
    </source>
</evidence>
<sequence length="245" mass="26496">MRRSTTVKIEIWSDVVCPWCYVGKRRLETALAGFEHADDVEIVYRSFELDPTAPRHGHELSTGVIARKYGRSEDEMRQMQQQLVDLAAQEGLAFRLFDTVHTNTVDAHRLLHLALESGGPALQRELKEALLSAYFEQARNIGDHDVLAEVAVATGLDRDRVAEVLASDEYAAAVAADVAQARAYGATGVPFYVVDQKYGVSGAQPAATFSQVLEQAWAEAHPVLQSVGGDAGSEAGACGPDGCPI</sequence>
<proteinExistence type="predicted"/>
<evidence type="ECO:0000259" key="1">
    <source>
        <dbReference type="Pfam" id="PF01323"/>
    </source>
</evidence>
<dbReference type="SUPFAM" id="SSF52833">
    <property type="entry name" value="Thioredoxin-like"/>
    <property type="match status" value="1"/>
</dbReference>
<keyword evidence="3" id="KW-1185">Reference proteome</keyword>